<sequence length="147" mass="16293">MQLVLTDADLSKLKPATRADLLAKLFPVRETASSQNPKGYIWDDVVDMTPSQIENFMAGCADITIAGLKVFAEHGPEIHASLLAEASIENYANFQGSITKRTRTITGDKNSFLFTWDDWNSEANGGVGHYAVTDATYRSLRIYFQLD</sequence>
<reference evidence="2" key="1">
    <citation type="submission" date="2011-01" db="EMBL/GenBank/DDBJ databases">
        <title>Complete sequence of chromosome of Mesorhizobium ciceri bv. biserrulae WSM1271.</title>
        <authorList>
            <person name="Lucas S."/>
            <person name="Copeland A."/>
            <person name="Lapidus A."/>
            <person name="Cheng J.-F."/>
            <person name="Goodwin L."/>
            <person name="Pitluck S."/>
            <person name="Teshima H."/>
            <person name="Detter J.C."/>
            <person name="Han C."/>
            <person name="Tapia R."/>
            <person name="Land M."/>
            <person name="Hauser L."/>
            <person name="Kyrpides N."/>
            <person name="Ivanova N."/>
            <person name="Nandasena K."/>
            <person name="Reeve W.G."/>
            <person name="Howieson J.G."/>
            <person name="O'Hara G."/>
            <person name="Tiwari R.P."/>
            <person name="Woyke T."/>
        </authorList>
    </citation>
    <scope>NUCLEOTIDE SEQUENCE [LARGE SCALE GENOMIC DNA]</scope>
    <source>
        <strain evidence="2">HAMBI 2942 / LMG 23838 / WSM1271</strain>
    </source>
</reference>
<organism evidence="1 2">
    <name type="scientific">Mesorhizobium ciceri biovar biserrulae (strain HAMBI 2942 / LMG 23838 / WSM1271)</name>
    <dbReference type="NCBI Taxonomy" id="765698"/>
    <lineage>
        <taxon>Bacteria</taxon>
        <taxon>Pseudomonadati</taxon>
        <taxon>Pseudomonadota</taxon>
        <taxon>Alphaproteobacteria</taxon>
        <taxon>Hyphomicrobiales</taxon>
        <taxon>Phyllobacteriaceae</taxon>
        <taxon>Mesorhizobium</taxon>
    </lineage>
</organism>
<dbReference type="RefSeq" id="WP_013531681.1">
    <property type="nucleotide sequence ID" value="NC_014923.1"/>
</dbReference>
<name>E8T8W7_MESCW</name>
<dbReference type="HOGENOM" id="CLU_1765853_0_0_5"/>
<proteinExistence type="predicted"/>
<dbReference type="AlphaFoldDB" id="E8T8W7"/>
<gene>
    <name evidence="1" type="ordered locus">Mesci_3899</name>
</gene>
<evidence type="ECO:0000313" key="1">
    <source>
        <dbReference type="EMBL" id="ADV13015.1"/>
    </source>
</evidence>
<dbReference type="Proteomes" id="UP000007471">
    <property type="component" value="Chromosome"/>
</dbReference>
<evidence type="ECO:0000313" key="2">
    <source>
        <dbReference type="Proteomes" id="UP000007471"/>
    </source>
</evidence>
<accession>E8T8W7</accession>
<dbReference type="OrthoDB" id="8481757at2"/>
<dbReference type="EMBL" id="CP002447">
    <property type="protein sequence ID" value="ADV13015.1"/>
    <property type="molecule type" value="Genomic_DNA"/>
</dbReference>
<dbReference type="KEGG" id="mci:Mesci_3899"/>
<dbReference type="PATRIC" id="fig|765698.3.peg.4389"/>
<protein>
    <submittedName>
        <fullName evidence="1">Uncharacterized protein</fullName>
    </submittedName>
</protein>